<dbReference type="EMBL" id="JARBDR010000757">
    <property type="protein sequence ID" value="KAJ8307675.1"/>
    <property type="molecule type" value="Genomic_DNA"/>
</dbReference>
<evidence type="ECO:0000313" key="2">
    <source>
        <dbReference type="EMBL" id="KAJ8307675.1"/>
    </source>
</evidence>
<dbReference type="Gene3D" id="3.60.10.10">
    <property type="entry name" value="Endonuclease/exonuclease/phosphatase"/>
    <property type="match status" value="1"/>
</dbReference>
<accession>A0ABQ9EVF3</accession>
<reference evidence="2 3" key="1">
    <citation type="submission" date="2022-12" db="EMBL/GenBank/DDBJ databases">
        <title>Chromosome-level genome of Tegillarca granosa.</title>
        <authorList>
            <person name="Kim J."/>
        </authorList>
    </citation>
    <scope>NUCLEOTIDE SEQUENCE [LARGE SCALE GENOMIC DNA]</scope>
    <source>
        <strain evidence="2">Teg-2019</strain>
        <tissue evidence="2">Adductor muscle</tissue>
    </source>
</reference>
<dbReference type="Proteomes" id="UP001217089">
    <property type="component" value="Unassembled WGS sequence"/>
</dbReference>
<proteinExistence type="predicted"/>
<evidence type="ECO:0000313" key="3">
    <source>
        <dbReference type="Proteomes" id="UP001217089"/>
    </source>
</evidence>
<dbReference type="InterPro" id="IPR011042">
    <property type="entry name" value="6-blade_b-propeller_TolB-like"/>
</dbReference>
<protein>
    <submittedName>
        <fullName evidence="2">Uncharacterized protein</fullName>
    </submittedName>
</protein>
<dbReference type="SUPFAM" id="SSF56219">
    <property type="entry name" value="DNase I-like"/>
    <property type="match status" value="1"/>
</dbReference>
<dbReference type="InterPro" id="IPR036691">
    <property type="entry name" value="Endo/exonu/phosph_ase_sf"/>
</dbReference>
<keyword evidence="3" id="KW-1185">Reference proteome</keyword>
<organism evidence="2 3">
    <name type="scientific">Tegillarca granosa</name>
    <name type="common">Malaysian cockle</name>
    <name type="synonym">Anadara granosa</name>
    <dbReference type="NCBI Taxonomy" id="220873"/>
    <lineage>
        <taxon>Eukaryota</taxon>
        <taxon>Metazoa</taxon>
        <taxon>Spiralia</taxon>
        <taxon>Lophotrochozoa</taxon>
        <taxon>Mollusca</taxon>
        <taxon>Bivalvia</taxon>
        <taxon>Autobranchia</taxon>
        <taxon>Pteriomorphia</taxon>
        <taxon>Arcoida</taxon>
        <taxon>Arcoidea</taxon>
        <taxon>Arcidae</taxon>
        <taxon>Tegillarca</taxon>
    </lineage>
</organism>
<gene>
    <name evidence="2" type="ORF">KUTeg_014769</name>
</gene>
<feature type="region of interest" description="Disordered" evidence="1">
    <location>
        <begin position="101"/>
        <end position="137"/>
    </location>
</feature>
<dbReference type="Gene3D" id="2.120.10.30">
    <property type="entry name" value="TolB, C-terminal domain"/>
    <property type="match status" value="1"/>
</dbReference>
<comment type="caution">
    <text evidence="2">The sequence shown here is derived from an EMBL/GenBank/DDBJ whole genome shotgun (WGS) entry which is preliminary data.</text>
</comment>
<dbReference type="SUPFAM" id="SSF63829">
    <property type="entry name" value="Calcium-dependent phosphotriesterase"/>
    <property type="match status" value="1"/>
</dbReference>
<name>A0ABQ9EVF3_TEGGR</name>
<feature type="compositionally biased region" description="Polar residues" evidence="1">
    <location>
        <begin position="110"/>
        <end position="137"/>
    </location>
</feature>
<evidence type="ECO:0000256" key="1">
    <source>
        <dbReference type="SAM" id="MobiDB-lite"/>
    </source>
</evidence>
<sequence>MKTTGHKHSSSPNDLNWLKATAKGYDVDYNLIAKSKVSEIKKEHNLDDPFRTKYPQKKNGFTFETKKKIGKKKGQLQKARLDFFLVSKKLLPQIDSVSIEKENLSDSDTETNLSDSDTKTNLSDSDTETNLSDSNTFEPNFSDHFQNSLKTIFVSSHILPEDQNLCRMQINHNEKWILTENSECGVQKLQLLPSKYHEDLDGGLYDMSSTKSDSQITSLRGIHVTHNGDVLVGSYDKKNKRNSIIRLSSKGEFLKEMYTQSNVFFHRITENVNCDILAIVKQAIVKLLVLDREGRYRFEYSGPKKMKNTFKPRAVVCSVSGHIFIADKGSKCIHLLDKDGKFIQFFLRENVKFPRELALSDSGTLSIGYSNGEIADYYCYMCFSTICV</sequence>